<dbReference type="AlphaFoldDB" id="A0A7J6CQ63"/>
<dbReference type="Proteomes" id="UP000579812">
    <property type="component" value="Unassembled WGS sequence"/>
</dbReference>
<dbReference type="GO" id="GO:0008234">
    <property type="term" value="F:cysteine-type peptidase activity"/>
    <property type="evidence" value="ECO:0007669"/>
    <property type="project" value="InterPro"/>
</dbReference>
<evidence type="ECO:0000313" key="5">
    <source>
        <dbReference type="EMBL" id="KAF4109366.1"/>
    </source>
</evidence>
<gene>
    <name evidence="5" type="ORF">G5714_010439</name>
</gene>
<feature type="domain" description="Ubiquitin-like protease family profile" evidence="4">
    <location>
        <begin position="34"/>
        <end position="73"/>
    </location>
</feature>
<name>A0A7J6CQ63_9TELE</name>
<dbReference type="InterPro" id="IPR038765">
    <property type="entry name" value="Papain-like_cys_pep_sf"/>
</dbReference>
<keyword evidence="3" id="KW-0378">Hydrolase</keyword>
<evidence type="ECO:0000256" key="3">
    <source>
        <dbReference type="ARBA" id="ARBA00022801"/>
    </source>
</evidence>
<comment type="similarity">
    <text evidence="1">Belongs to the peptidase C48 family.</text>
</comment>
<evidence type="ECO:0000256" key="1">
    <source>
        <dbReference type="ARBA" id="ARBA00005234"/>
    </source>
</evidence>
<evidence type="ECO:0000256" key="2">
    <source>
        <dbReference type="ARBA" id="ARBA00022670"/>
    </source>
</evidence>
<reference evidence="5 6" key="1">
    <citation type="submission" date="2020-04" db="EMBL/GenBank/DDBJ databases">
        <title>Chromosome-level genome assembly of a cyprinid fish Onychostoma macrolepis by integration of Nanopore Sequencing, Bionano and Hi-C technology.</title>
        <authorList>
            <person name="Wang D."/>
        </authorList>
    </citation>
    <scope>NUCLEOTIDE SEQUENCE [LARGE SCALE GENOMIC DNA]</scope>
    <source>
        <strain evidence="5">SWU-2019</strain>
        <tissue evidence="5">Muscle</tissue>
    </source>
</reference>
<keyword evidence="6" id="KW-1185">Reference proteome</keyword>
<dbReference type="Gene3D" id="3.30.310.130">
    <property type="entry name" value="Ubiquitin-related"/>
    <property type="match status" value="1"/>
</dbReference>
<accession>A0A7J6CQ63</accession>
<proteinExistence type="inferred from homology"/>
<organism evidence="5 6">
    <name type="scientific">Onychostoma macrolepis</name>
    <dbReference type="NCBI Taxonomy" id="369639"/>
    <lineage>
        <taxon>Eukaryota</taxon>
        <taxon>Metazoa</taxon>
        <taxon>Chordata</taxon>
        <taxon>Craniata</taxon>
        <taxon>Vertebrata</taxon>
        <taxon>Euteleostomi</taxon>
        <taxon>Actinopterygii</taxon>
        <taxon>Neopterygii</taxon>
        <taxon>Teleostei</taxon>
        <taxon>Ostariophysi</taxon>
        <taxon>Cypriniformes</taxon>
        <taxon>Cyprinidae</taxon>
        <taxon>Acrossocheilinae</taxon>
        <taxon>Onychostoma</taxon>
    </lineage>
</organism>
<dbReference type="EMBL" id="JAAMOB010000009">
    <property type="protein sequence ID" value="KAF4109366.1"/>
    <property type="molecule type" value="Genomic_DNA"/>
</dbReference>
<protein>
    <recommendedName>
        <fullName evidence="4">Ubiquitin-like protease family profile domain-containing protein</fullName>
    </recommendedName>
</protein>
<dbReference type="InterPro" id="IPR003653">
    <property type="entry name" value="Peptidase_C48_C"/>
</dbReference>
<dbReference type="Pfam" id="PF02902">
    <property type="entry name" value="Peptidase_C48"/>
    <property type="match status" value="1"/>
</dbReference>
<evidence type="ECO:0000313" key="6">
    <source>
        <dbReference type="Proteomes" id="UP000579812"/>
    </source>
</evidence>
<keyword evidence="2" id="KW-0645">Protease</keyword>
<dbReference type="SUPFAM" id="SSF54001">
    <property type="entry name" value="Cysteine proteinases"/>
    <property type="match status" value="1"/>
</dbReference>
<sequence>MTKILSGSQRVKSHYFCKKNILKSYGKIIGAHLENGNHWTLFFCDLKKHAITYMDPFGEVEEKKNDILKNWSSFAKAKGCTF</sequence>
<evidence type="ECO:0000259" key="4">
    <source>
        <dbReference type="Pfam" id="PF02902"/>
    </source>
</evidence>
<comment type="caution">
    <text evidence="5">The sequence shown here is derived from an EMBL/GenBank/DDBJ whole genome shotgun (WGS) entry which is preliminary data.</text>
</comment>
<dbReference type="GO" id="GO:0006508">
    <property type="term" value="P:proteolysis"/>
    <property type="evidence" value="ECO:0007669"/>
    <property type="project" value="UniProtKB-KW"/>
</dbReference>